<feature type="chain" id="PRO_5042977829" evidence="2">
    <location>
        <begin position="22"/>
        <end position="311"/>
    </location>
</feature>
<feature type="compositionally biased region" description="Pro residues" evidence="1">
    <location>
        <begin position="130"/>
        <end position="143"/>
    </location>
</feature>
<gene>
    <name evidence="3" type="ORF">SNE40_016098</name>
</gene>
<proteinExistence type="predicted"/>
<accession>A0AAN8PI74</accession>
<feature type="region of interest" description="Disordered" evidence="1">
    <location>
        <begin position="122"/>
        <end position="147"/>
    </location>
</feature>
<reference evidence="3 4" key="1">
    <citation type="submission" date="2024-01" db="EMBL/GenBank/DDBJ databases">
        <title>The genome of the rayed Mediterranean limpet Patella caerulea (Linnaeus, 1758).</title>
        <authorList>
            <person name="Anh-Thu Weber A."/>
            <person name="Halstead-Nussloch G."/>
        </authorList>
    </citation>
    <scope>NUCLEOTIDE SEQUENCE [LARGE SCALE GENOMIC DNA]</scope>
    <source>
        <strain evidence="3">AATW-2023a</strain>
        <tissue evidence="3">Whole specimen</tissue>
    </source>
</reference>
<feature type="signal peptide" evidence="2">
    <location>
        <begin position="1"/>
        <end position="21"/>
    </location>
</feature>
<feature type="compositionally biased region" description="Pro residues" evidence="1">
    <location>
        <begin position="240"/>
        <end position="260"/>
    </location>
</feature>
<feature type="compositionally biased region" description="Pro residues" evidence="1">
    <location>
        <begin position="297"/>
        <end position="311"/>
    </location>
</feature>
<evidence type="ECO:0000256" key="2">
    <source>
        <dbReference type="SAM" id="SignalP"/>
    </source>
</evidence>
<feature type="region of interest" description="Disordered" evidence="1">
    <location>
        <begin position="159"/>
        <end position="311"/>
    </location>
</feature>
<evidence type="ECO:0000256" key="1">
    <source>
        <dbReference type="SAM" id="MobiDB-lite"/>
    </source>
</evidence>
<dbReference type="EMBL" id="JAZGQO010000011">
    <property type="protein sequence ID" value="KAK6172451.1"/>
    <property type="molecule type" value="Genomic_DNA"/>
</dbReference>
<sequence length="311" mass="34158">MDVKQRILCLLLLFGTSLVHGQRRETNSVAYSPSYTQPRPTTDTDGAIYQKTVNGVSFKIVSMCQEFDTVFKPGIMEFKTLQGGCRFVVTFDRSLPTSQTIYTPSARPVYNQSPPRRYYQSQAAERAEPYYPPPKAPAQPPPQEIRYSEPGVRPVVRERTYAAPPPSPPVQQYSPPEPTIRYVPAQQSAPAPPPRNQQQSYIPRLAAPPTRAAAPPPRVAAPPPRIAAPPPRMAASPPRVAAPPPRGPPTQRAGPPPPHGTPYSSAGARPQPVNDPRRLDHFQMEALGLRQLHERPPSPTPPPSDAPIPRV</sequence>
<comment type="caution">
    <text evidence="3">The sequence shown here is derived from an EMBL/GenBank/DDBJ whole genome shotgun (WGS) entry which is preliminary data.</text>
</comment>
<keyword evidence="4" id="KW-1185">Reference proteome</keyword>
<dbReference type="Proteomes" id="UP001347796">
    <property type="component" value="Unassembled WGS sequence"/>
</dbReference>
<feature type="compositionally biased region" description="Low complexity" evidence="1">
    <location>
        <begin position="196"/>
        <end position="213"/>
    </location>
</feature>
<organism evidence="3 4">
    <name type="scientific">Patella caerulea</name>
    <name type="common">Rayed Mediterranean limpet</name>
    <dbReference type="NCBI Taxonomy" id="87958"/>
    <lineage>
        <taxon>Eukaryota</taxon>
        <taxon>Metazoa</taxon>
        <taxon>Spiralia</taxon>
        <taxon>Lophotrochozoa</taxon>
        <taxon>Mollusca</taxon>
        <taxon>Gastropoda</taxon>
        <taxon>Patellogastropoda</taxon>
        <taxon>Patelloidea</taxon>
        <taxon>Patellidae</taxon>
        <taxon>Patella</taxon>
    </lineage>
</organism>
<evidence type="ECO:0000313" key="4">
    <source>
        <dbReference type="Proteomes" id="UP001347796"/>
    </source>
</evidence>
<keyword evidence="2" id="KW-0732">Signal</keyword>
<feature type="compositionally biased region" description="Pro residues" evidence="1">
    <location>
        <begin position="214"/>
        <end position="232"/>
    </location>
</feature>
<evidence type="ECO:0000313" key="3">
    <source>
        <dbReference type="EMBL" id="KAK6172451.1"/>
    </source>
</evidence>
<protein>
    <submittedName>
        <fullName evidence="3">Uncharacterized protein</fullName>
    </submittedName>
</protein>
<name>A0AAN8PI74_PATCE</name>
<dbReference type="AlphaFoldDB" id="A0AAN8PI74"/>